<name>A0A918BKN5_9ACTN</name>
<proteinExistence type="predicted"/>
<organism evidence="1 2">
    <name type="scientific">Streptomyces ruber</name>
    <dbReference type="NCBI Taxonomy" id="83378"/>
    <lineage>
        <taxon>Bacteria</taxon>
        <taxon>Bacillati</taxon>
        <taxon>Actinomycetota</taxon>
        <taxon>Actinomycetes</taxon>
        <taxon>Kitasatosporales</taxon>
        <taxon>Streptomycetaceae</taxon>
        <taxon>Streptomyces</taxon>
    </lineage>
</organism>
<accession>A0A918BKN5</accession>
<dbReference type="EMBL" id="BMQK01000013">
    <property type="protein sequence ID" value="GGQ74863.1"/>
    <property type="molecule type" value="Genomic_DNA"/>
</dbReference>
<dbReference type="Proteomes" id="UP000620156">
    <property type="component" value="Unassembled WGS sequence"/>
</dbReference>
<protein>
    <recommendedName>
        <fullName evidence="3">Phospholipase D-like domain-containing protein</fullName>
    </recommendedName>
</protein>
<reference evidence="1" key="1">
    <citation type="journal article" date="2014" name="Int. J. Syst. Evol. Microbiol.">
        <title>Complete genome sequence of Corynebacterium casei LMG S-19264T (=DSM 44701T), isolated from a smear-ripened cheese.</title>
        <authorList>
            <consortium name="US DOE Joint Genome Institute (JGI-PGF)"/>
            <person name="Walter F."/>
            <person name="Albersmeier A."/>
            <person name="Kalinowski J."/>
            <person name="Ruckert C."/>
        </authorList>
    </citation>
    <scope>NUCLEOTIDE SEQUENCE</scope>
    <source>
        <strain evidence="1">JCM 3131</strain>
    </source>
</reference>
<dbReference type="AlphaFoldDB" id="A0A918BKN5"/>
<sequence length="465" mass="51573">MPTFSSDSLLAVRFHNARPGLELVAIVDAALPVAMVTADVLAQDRKPLPLLEEFVLRLVSADVIAEDAITGFLGLPKTMVTQTIADHFSADYLTYAAPRLGAAPDQHRLRLTPRGSQTARDLASISPVNVTLPLVYDQLLCKVRPYDRNAVISRRQAEEENLLLLNPAHKGPVETADITASEINALLRDRGDIGREVLLVKQIAQNKARRVMPAKVLVYADSDRSDIQLAVVVDGELSDTHELALLNQGGAAALGIQVEASQERPTLGPDLERARVPLSEVTRKHAEAAAVQLGAATPVPKAPPVPESLKDEVRAISVFEHPDLLDEALTQATRRILLISPWVRRTVVNTDFLSKLEGRLRRGVTVHIAHGYEHDDSGSDAEALRRLKNLVDRYPDKFTFARLKSTHAKILIFDDVWIATSFNWLSFRGSRDRTYRMEEGTLVRGREAVDEQYNRYLAQIDQDRQ</sequence>
<reference evidence="1" key="2">
    <citation type="submission" date="2020-09" db="EMBL/GenBank/DDBJ databases">
        <authorList>
            <person name="Sun Q."/>
            <person name="Ohkuma M."/>
        </authorList>
    </citation>
    <scope>NUCLEOTIDE SEQUENCE</scope>
    <source>
        <strain evidence="1">JCM 3131</strain>
    </source>
</reference>
<comment type="caution">
    <text evidence="1">The sequence shown here is derived from an EMBL/GenBank/DDBJ whole genome shotgun (WGS) entry which is preliminary data.</text>
</comment>
<keyword evidence="2" id="KW-1185">Reference proteome</keyword>
<dbReference type="RefSeq" id="WP_189219148.1">
    <property type="nucleotide sequence ID" value="NZ_BMQK01000013.1"/>
</dbReference>
<dbReference type="SUPFAM" id="SSF56024">
    <property type="entry name" value="Phospholipase D/nuclease"/>
    <property type="match status" value="1"/>
</dbReference>
<dbReference type="Gene3D" id="3.30.870.10">
    <property type="entry name" value="Endonuclease Chain A"/>
    <property type="match status" value="1"/>
</dbReference>
<gene>
    <name evidence="1" type="ORF">GCM10010145_50730</name>
</gene>
<evidence type="ECO:0000313" key="2">
    <source>
        <dbReference type="Proteomes" id="UP000620156"/>
    </source>
</evidence>
<evidence type="ECO:0000313" key="1">
    <source>
        <dbReference type="EMBL" id="GGQ74863.1"/>
    </source>
</evidence>
<evidence type="ECO:0008006" key="3">
    <source>
        <dbReference type="Google" id="ProtNLM"/>
    </source>
</evidence>